<evidence type="ECO:0000313" key="7">
    <source>
        <dbReference type="EMBL" id="KAF4623792.1"/>
    </source>
</evidence>
<feature type="compositionally biased region" description="Polar residues" evidence="4">
    <location>
        <begin position="47"/>
        <end position="61"/>
    </location>
</feature>
<feature type="compositionally biased region" description="Polar residues" evidence="4">
    <location>
        <begin position="471"/>
        <end position="492"/>
    </location>
</feature>
<feature type="domain" description="Helicase ATP-binding" evidence="5">
    <location>
        <begin position="742"/>
        <end position="908"/>
    </location>
</feature>
<dbReference type="GO" id="GO:0005524">
    <property type="term" value="F:ATP binding"/>
    <property type="evidence" value="ECO:0007669"/>
    <property type="project" value="UniProtKB-KW"/>
</dbReference>
<keyword evidence="1" id="KW-0547">Nucleotide-binding</keyword>
<keyword evidence="3" id="KW-0067">ATP-binding</keyword>
<evidence type="ECO:0000259" key="6">
    <source>
        <dbReference type="PROSITE" id="PS51194"/>
    </source>
</evidence>
<gene>
    <name evidence="7" type="ORF">D9613_001387</name>
</gene>
<keyword evidence="2" id="KW-0378">Hydrolase</keyword>
<dbReference type="Pfam" id="PF00271">
    <property type="entry name" value="Helicase_C"/>
    <property type="match status" value="1"/>
</dbReference>
<dbReference type="SMART" id="SM00487">
    <property type="entry name" value="DEXDc"/>
    <property type="match status" value="1"/>
</dbReference>
<dbReference type="InterPro" id="IPR000330">
    <property type="entry name" value="SNF2_N"/>
</dbReference>
<proteinExistence type="predicted"/>
<dbReference type="InterPro" id="IPR038718">
    <property type="entry name" value="SNF2-like_sf"/>
</dbReference>
<dbReference type="Pfam" id="PF00176">
    <property type="entry name" value="SNF2-rel_dom"/>
    <property type="match status" value="1"/>
</dbReference>
<dbReference type="PROSITE" id="PS51192">
    <property type="entry name" value="HELICASE_ATP_BIND_1"/>
    <property type="match status" value="1"/>
</dbReference>
<evidence type="ECO:0000256" key="4">
    <source>
        <dbReference type="SAM" id="MobiDB-lite"/>
    </source>
</evidence>
<organism evidence="7 8">
    <name type="scientific">Agrocybe pediades</name>
    <dbReference type="NCBI Taxonomy" id="84607"/>
    <lineage>
        <taxon>Eukaryota</taxon>
        <taxon>Fungi</taxon>
        <taxon>Dikarya</taxon>
        <taxon>Basidiomycota</taxon>
        <taxon>Agaricomycotina</taxon>
        <taxon>Agaricomycetes</taxon>
        <taxon>Agaricomycetidae</taxon>
        <taxon>Agaricales</taxon>
        <taxon>Agaricineae</taxon>
        <taxon>Strophariaceae</taxon>
        <taxon>Agrocybe</taxon>
    </lineage>
</organism>
<evidence type="ECO:0000313" key="8">
    <source>
        <dbReference type="Proteomes" id="UP000521872"/>
    </source>
</evidence>
<dbReference type="Proteomes" id="UP000521872">
    <property type="component" value="Unassembled WGS sequence"/>
</dbReference>
<evidence type="ECO:0000256" key="1">
    <source>
        <dbReference type="ARBA" id="ARBA00022741"/>
    </source>
</evidence>
<feature type="compositionally biased region" description="Low complexity" evidence="4">
    <location>
        <begin position="62"/>
        <end position="76"/>
    </location>
</feature>
<dbReference type="InterPro" id="IPR014001">
    <property type="entry name" value="Helicase_ATP-bd"/>
</dbReference>
<accession>A0A8H4R5R1</accession>
<dbReference type="GO" id="GO:0008094">
    <property type="term" value="F:ATP-dependent activity, acting on DNA"/>
    <property type="evidence" value="ECO:0007669"/>
    <property type="project" value="TreeGrafter"/>
</dbReference>
<feature type="compositionally biased region" description="Pro residues" evidence="4">
    <location>
        <begin position="420"/>
        <end position="435"/>
    </location>
</feature>
<dbReference type="AlphaFoldDB" id="A0A8H4R5R1"/>
<dbReference type="InterPro" id="IPR001650">
    <property type="entry name" value="Helicase_C-like"/>
</dbReference>
<dbReference type="CDD" id="cd18008">
    <property type="entry name" value="DEXDc_SHPRH-like"/>
    <property type="match status" value="1"/>
</dbReference>
<dbReference type="PANTHER" id="PTHR45626">
    <property type="entry name" value="TRANSCRIPTION TERMINATION FACTOR 2-RELATED"/>
    <property type="match status" value="1"/>
</dbReference>
<feature type="domain" description="Helicase C-terminal" evidence="6">
    <location>
        <begin position="1072"/>
        <end position="1234"/>
    </location>
</feature>
<dbReference type="SUPFAM" id="SSF52540">
    <property type="entry name" value="P-loop containing nucleoside triphosphate hydrolases"/>
    <property type="match status" value="2"/>
</dbReference>
<dbReference type="EMBL" id="JAACJL010000001">
    <property type="protein sequence ID" value="KAF4623792.1"/>
    <property type="molecule type" value="Genomic_DNA"/>
</dbReference>
<name>A0A8H4R5R1_9AGAR</name>
<dbReference type="GO" id="GO:0005634">
    <property type="term" value="C:nucleus"/>
    <property type="evidence" value="ECO:0007669"/>
    <property type="project" value="TreeGrafter"/>
</dbReference>
<evidence type="ECO:0000256" key="2">
    <source>
        <dbReference type="ARBA" id="ARBA00022801"/>
    </source>
</evidence>
<dbReference type="Gene3D" id="3.40.50.10810">
    <property type="entry name" value="Tandem AAA-ATPase domain"/>
    <property type="match status" value="1"/>
</dbReference>
<dbReference type="PROSITE" id="PS51194">
    <property type="entry name" value="HELICASE_CTER"/>
    <property type="match status" value="1"/>
</dbReference>
<feature type="region of interest" description="Disordered" evidence="4">
    <location>
        <begin position="603"/>
        <end position="630"/>
    </location>
</feature>
<keyword evidence="8" id="KW-1185">Reference proteome</keyword>
<feature type="compositionally biased region" description="Polar residues" evidence="4">
    <location>
        <begin position="442"/>
        <end position="462"/>
    </location>
</feature>
<feature type="compositionally biased region" description="Polar residues" evidence="4">
    <location>
        <begin position="603"/>
        <end position="625"/>
    </location>
</feature>
<feature type="region of interest" description="Disordered" evidence="4">
    <location>
        <begin position="13"/>
        <end position="135"/>
    </location>
</feature>
<dbReference type="CDD" id="cd18793">
    <property type="entry name" value="SF2_C_SNF"/>
    <property type="match status" value="1"/>
</dbReference>
<dbReference type="Gene3D" id="3.40.50.300">
    <property type="entry name" value="P-loop containing nucleotide triphosphate hydrolases"/>
    <property type="match status" value="1"/>
</dbReference>
<protein>
    <submittedName>
        <fullName evidence="7">Uncharacterized protein</fullName>
    </submittedName>
</protein>
<evidence type="ECO:0000256" key="3">
    <source>
        <dbReference type="ARBA" id="ARBA00022840"/>
    </source>
</evidence>
<sequence length="1234" mass="134995">MSTAFSYLWNWTQWGTPRPSAPNAGKDASSASSAEPNSIRSAAAPTRKSQSPSTPKRTTATSGFSFDFSFSPSSPLDAKKKSDDLSKGFQGAPILSNDPECMPNFTTPTKGLTKQTLPSATSQQSCGSATQQEKMQDPFSLPLNTDGRSKGFSGPPVNSTDPAFMPGVFPLQDATFATSTRPTFTIGAAPTPPTTRISGRSSYRFRYTTPFTPPSFNVDSKPSPVPAKVEDHLKGFTGLPINSNDAECMPGSFPMKDIAAATSATPVLIFGTASTTRTTLIQYRPSYQSQYTSPAAAPSCDAGPKTPTVPTNVDDRLKGFSGPPINSEVVECMPGAFPEVPSWCNPSPKPAPVPMDVDDRLESFTGPPINSKDLEFMIQGATAASSSQATSIFGSQSPAATPAMEISDTPSYQPKYEWTPGPPSWCNPGPKPAPVTPKTTHHTNTQLQTPPDSVPRYSTGNSFVKVESAPESVTSTPQTSRTSNSTQLQTPPDSEPRYATRNSFVKPEYQPDFTGALRGNTSRVELSQTSAQSRNDFLPNIKPEPVAVALTSPTTPSRTVKSNVLTASSIRDLVKRELQDYIKQEHKQPVKREVTRSIQPLQLQSRTSVGSTASSATLVNPSPRQSLADDPFLEDDTEFKWKPLKARVRTAPKKTVLPQQIVNTPLETKKTPSVKPVVNIQQVTKNQPVLQVINPPQQQARNNKPVYLTSDGKFSTGEKLKPYQLTDLQRLLQREKGETVCGTTDHNDTGYLLAYDMGLGKTVVSIALTVQNPAPVTHQGAKATLVIVPNKGIMSQWQSEIKKFAPHLRVCYYDSGSAILRPDADVVLCTYSQVQRQHSVNLVHAGPLFQHIWYRVIIDEAHKIRNPATKTAAAVWGLRKRHGLCLTGTPAQARTENSIVDFYSLFRFLNVVHENIHDLPTFERKIYTRRQKGPIIGSSARKIFEAVKASFCIFRSKVDAETGEAIVQLPPRTDALVHVSLSPEERKVYDYVKSIRLPILAKIIRLRQACDHPVLISRALEGKIVTSDDGEDCGIHWAHALSSNGGSSVVSVYRLPEDLPRGLFTDQYKSSKLSAMLNVLKQRKKGEKTIVFTHFTSMIASIGDALNSAGIEWTQYTGEMTSKDQQASLADIAEDENCTVIVISINAGSIGLNITSCNNVILLEPWWNPYAEEQAISRVHRIGQTRPVNVFRLVTEESIEESIVKTQETKRNMVGKMYGERLDVATMERWLAGP</sequence>
<feature type="compositionally biased region" description="Polar residues" evidence="4">
    <location>
        <begin position="104"/>
        <end position="133"/>
    </location>
</feature>
<comment type="caution">
    <text evidence="7">The sequence shown here is derived from an EMBL/GenBank/DDBJ whole genome shotgun (WGS) entry which is preliminary data.</text>
</comment>
<dbReference type="SMART" id="SM00490">
    <property type="entry name" value="HELICc"/>
    <property type="match status" value="1"/>
</dbReference>
<evidence type="ECO:0000259" key="5">
    <source>
        <dbReference type="PROSITE" id="PS51192"/>
    </source>
</evidence>
<dbReference type="InterPro" id="IPR027417">
    <property type="entry name" value="P-loop_NTPase"/>
</dbReference>
<feature type="region of interest" description="Disordered" evidence="4">
    <location>
        <begin position="385"/>
        <end position="499"/>
    </location>
</feature>
<reference evidence="7 8" key="1">
    <citation type="submission" date="2019-12" db="EMBL/GenBank/DDBJ databases">
        <authorList>
            <person name="Floudas D."/>
            <person name="Bentzer J."/>
            <person name="Ahren D."/>
            <person name="Johansson T."/>
            <person name="Persson P."/>
            <person name="Tunlid A."/>
        </authorList>
    </citation>
    <scope>NUCLEOTIDE SEQUENCE [LARGE SCALE GENOMIC DNA]</scope>
    <source>
        <strain evidence="7 8">CBS 102.39</strain>
    </source>
</reference>
<feature type="compositionally biased region" description="Polar residues" evidence="4">
    <location>
        <begin position="29"/>
        <end position="40"/>
    </location>
</feature>
<dbReference type="PANTHER" id="PTHR45626:SF22">
    <property type="entry name" value="DNA REPAIR PROTEIN RAD5"/>
    <property type="match status" value="1"/>
</dbReference>
<feature type="compositionally biased region" description="Basic and acidic residues" evidence="4">
    <location>
        <begin position="77"/>
        <end position="86"/>
    </location>
</feature>
<dbReference type="InterPro" id="IPR050628">
    <property type="entry name" value="SNF2_RAD54_helicase_TF"/>
</dbReference>
<dbReference type="GO" id="GO:0006281">
    <property type="term" value="P:DNA repair"/>
    <property type="evidence" value="ECO:0007669"/>
    <property type="project" value="TreeGrafter"/>
</dbReference>
<dbReference type="GO" id="GO:0016787">
    <property type="term" value="F:hydrolase activity"/>
    <property type="evidence" value="ECO:0007669"/>
    <property type="project" value="UniProtKB-KW"/>
</dbReference>
<dbReference type="InterPro" id="IPR049730">
    <property type="entry name" value="SNF2/RAD54-like_C"/>
</dbReference>